<dbReference type="EMBL" id="VRSX01000006">
    <property type="protein sequence ID" value="TXK08795.1"/>
    <property type="molecule type" value="Genomic_DNA"/>
</dbReference>
<keyword evidence="1" id="KW-1133">Transmembrane helix</keyword>
<dbReference type="Proteomes" id="UP000321949">
    <property type="component" value="Unassembled WGS sequence"/>
</dbReference>
<gene>
    <name evidence="2" type="ORF">FVP74_11905</name>
</gene>
<evidence type="ECO:0000313" key="3">
    <source>
        <dbReference type="Proteomes" id="UP000321949"/>
    </source>
</evidence>
<dbReference type="AlphaFoldDB" id="A0A5C8HVE6"/>
<organism evidence="2 3">
    <name type="scientific">Microbacterium saccharophilum</name>
    <dbReference type="NCBI Taxonomy" id="1213358"/>
    <lineage>
        <taxon>Bacteria</taxon>
        <taxon>Bacillati</taxon>
        <taxon>Actinomycetota</taxon>
        <taxon>Actinomycetes</taxon>
        <taxon>Micrococcales</taxon>
        <taxon>Microbacteriaceae</taxon>
        <taxon>Microbacterium</taxon>
    </lineage>
</organism>
<protein>
    <submittedName>
        <fullName evidence="2">Uncharacterized protein</fullName>
    </submittedName>
</protein>
<feature type="transmembrane region" description="Helical" evidence="1">
    <location>
        <begin position="7"/>
        <end position="28"/>
    </location>
</feature>
<evidence type="ECO:0000313" key="2">
    <source>
        <dbReference type="EMBL" id="TXK08795.1"/>
    </source>
</evidence>
<accession>A0A5C8HVE6</accession>
<name>A0A5C8HVE6_9MICO</name>
<dbReference type="OrthoDB" id="5124026at2"/>
<proteinExistence type="predicted"/>
<reference evidence="2 3" key="1">
    <citation type="submission" date="2019-08" db="EMBL/GenBank/DDBJ databases">
        <authorList>
            <person name="Dong K."/>
        </authorList>
    </citation>
    <scope>NUCLEOTIDE SEQUENCE [LARGE SCALE GENOMIC DNA]</scope>
    <source>
        <strain evidence="2 3">K-1</strain>
    </source>
</reference>
<sequence length="263" mass="26945">MGRVWAVIGAVVGIVGAVTGVIGIWPILTANASGVDDLRITASPYPESATEWALPVGSDLSTYPAGSSEECSAAQLAWLQQSAVQIHRTLLLDLRNVADSGPMLSISDVRIEGERATNRASAVLVVCDTSAAPPRPLEAAMLDASSATSVAVFSAEAYGIQQEGLPDLPVTWNLAPGETGLIILRIGSSVAYDGNLVAGVVDKGTKSDIEITVDGVDSLSSPALVALGEVHLRAGSALTCVDEADAATPCDVDLLMAGQTPAR</sequence>
<keyword evidence="3" id="KW-1185">Reference proteome</keyword>
<dbReference type="RefSeq" id="WP_147051395.1">
    <property type="nucleotide sequence ID" value="NZ_BKAH01000019.1"/>
</dbReference>
<keyword evidence="1" id="KW-0472">Membrane</keyword>
<keyword evidence="1" id="KW-0812">Transmembrane</keyword>
<comment type="caution">
    <text evidence="2">The sequence shown here is derived from an EMBL/GenBank/DDBJ whole genome shotgun (WGS) entry which is preliminary data.</text>
</comment>
<evidence type="ECO:0000256" key="1">
    <source>
        <dbReference type="SAM" id="Phobius"/>
    </source>
</evidence>